<proteinExistence type="predicted"/>
<dbReference type="RefSeq" id="WP_209987428.1">
    <property type="nucleotide sequence ID" value="NZ_JAGINO010000021.1"/>
</dbReference>
<feature type="compositionally biased region" description="Acidic residues" evidence="1">
    <location>
        <begin position="108"/>
        <end position="117"/>
    </location>
</feature>
<dbReference type="EMBL" id="JAUSVU010000019">
    <property type="protein sequence ID" value="MDQ0535606.1"/>
    <property type="molecule type" value="Genomic_DNA"/>
</dbReference>
<feature type="compositionally biased region" description="Basic and acidic residues" evidence="1">
    <location>
        <begin position="76"/>
        <end position="88"/>
    </location>
</feature>
<dbReference type="Proteomes" id="UP001244552">
    <property type="component" value="Unassembled WGS sequence"/>
</dbReference>
<name>A0ABU0MR60_9PROT</name>
<accession>A0ABU0MR60</accession>
<evidence type="ECO:0000256" key="1">
    <source>
        <dbReference type="SAM" id="MobiDB-lite"/>
    </source>
</evidence>
<feature type="chain" id="PRO_5045330791" evidence="2">
    <location>
        <begin position="21"/>
        <end position="117"/>
    </location>
</feature>
<keyword evidence="2" id="KW-0732">Signal</keyword>
<evidence type="ECO:0000313" key="3">
    <source>
        <dbReference type="EMBL" id="MDQ0535606.1"/>
    </source>
</evidence>
<comment type="caution">
    <text evidence="3">The sequence shown here is derived from an EMBL/GenBank/DDBJ whole genome shotgun (WGS) entry which is preliminary data.</text>
</comment>
<feature type="signal peptide" evidence="2">
    <location>
        <begin position="1"/>
        <end position="20"/>
    </location>
</feature>
<sequence>MGKTILLLGATLLAATPALADSLACQTVNGKTVCMRGSGTLSCRTVDGETRCTATSAQAMRAIPSDDGAMLPPRPVDPDLRGFLDRRLPPQVGQVGQGGDSWAFPENPDADPEPDPD</sequence>
<evidence type="ECO:0000313" key="4">
    <source>
        <dbReference type="Proteomes" id="UP001244552"/>
    </source>
</evidence>
<protein>
    <submittedName>
        <fullName evidence="3">Uncharacterized protein</fullName>
    </submittedName>
</protein>
<reference evidence="3 4" key="1">
    <citation type="submission" date="2023-07" db="EMBL/GenBank/DDBJ databases">
        <title>Genomic Encyclopedia of Type Strains, Phase IV (KMG-IV): sequencing the most valuable type-strain genomes for metagenomic binning, comparative biology and taxonomic classification.</title>
        <authorList>
            <person name="Goeker M."/>
        </authorList>
    </citation>
    <scope>NUCLEOTIDE SEQUENCE [LARGE SCALE GENOMIC DNA]</scope>
    <source>
        <strain evidence="3 4">DSM 19922</strain>
    </source>
</reference>
<organism evidence="3 4">
    <name type="scientific">Azospirillum picis</name>
    <dbReference type="NCBI Taxonomy" id="488438"/>
    <lineage>
        <taxon>Bacteria</taxon>
        <taxon>Pseudomonadati</taxon>
        <taxon>Pseudomonadota</taxon>
        <taxon>Alphaproteobacteria</taxon>
        <taxon>Rhodospirillales</taxon>
        <taxon>Azospirillaceae</taxon>
        <taxon>Azospirillum</taxon>
    </lineage>
</organism>
<keyword evidence="4" id="KW-1185">Reference proteome</keyword>
<gene>
    <name evidence="3" type="ORF">QO018_004490</name>
</gene>
<evidence type="ECO:0000256" key="2">
    <source>
        <dbReference type="SAM" id="SignalP"/>
    </source>
</evidence>
<feature type="region of interest" description="Disordered" evidence="1">
    <location>
        <begin position="65"/>
        <end position="117"/>
    </location>
</feature>